<keyword evidence="4" id="KW-0862">Zinc</keyword>
<evidence type="ECO:0000313" key="8">
    <source>
        <dbReference type="Proteomes" id="UP000051574"/>
    </source>
</evidence>
<dbReference type="InterPro" id="IPR050688">
    <property type="entry name" value="Zinc_finger/UBP_domain"/>
</dbReference>
<dbReference type="InterPro" id="IPR013087">
    <property type="entry name" value="Znf_C2H2_type"/>
</dbReference>
<evidence type="ECO:0000256" key="3">
    <source>
        <dbReference type="ARBA" id="ARBA00022771"/>
    </source>
</evidence>
<keyword evidence="2" id="KW-0677">Repeat</keyword>
<keyword evidence="3" id="KW-0863">Zinc-finger</keyword>
<reference evidence="7 8" key="1">
    <citation type="submission" date="2015-09" db="EMBL/GenBank/DDBJ databases">
        <title>Draft genome of the scarab beetle Oryctes borbonicus.</title>
        <authorList>
            <person name="Meyer J.M."/>
            <person name="Markov G.V."/>
            <person name="Baskaran P."/>
            <person name="Herrmann M."/>
            <person name="Sommer R.J."/>
            <person name="Roedelsperger C."/>
        </authorList>
    </citation>
    <scope>NUCLEOTIDE SEQUENCE [LARGE SCALE GENOMIC DNA]</scope>
    <source>
        <strain evidence="7">OB123</strain>
        <tissue evidence="7">Whole animal</tissue>
    </source>
</reference>
<organism evidence="7 8">
    <name type="scientific">Oryctes borbonicus</name>
    <dbReference type="NCBI Taxonomy" id="1629725"/>
    <lineage>
        <taxon>Eukaryota</taxon>
        <taxon>Metazoa</taxon>
        <taxon>Ecdysozoa</taxon>
        <taxon>Arthropoda</taxon>
        <taxon>Hexapoda</taxon>
        <taxon>Insecta</taxon>
        <taxon>Pterygota</taxon>
        <taxon>Neoptera</taxon>
        <taxon>Endopterygota</taxon>
        <taxon>Coleoptera</taxon>
        <taxon>Polyphaga</taxon>
        <taxon>Scarabaeiformia</taxon>
        <taxon>Scarabaeidae</taxon>
        <taxon>Dynastinae</taxon>
        <taxon>Oryctes</taxon>
    </lineage>
</organism>
<feature type="region of interest" description="Disordered" evidence="5">
    <location>
        <begin position="82"/>
        <end position="160"/>
    </location>
</feature>
<feature type="region of interest" description="Disordered" evidence="5">
    <location>
        <begin position="520"/>
        <end position="604"/>
    </location>
</feature>
<feature type="compositionally biased region" description="Basic and acidic residues" evidence="5">
    <location>
        <begin position="682"/>
        <end position="702"/>
    </location>
</feature>
<gene>
    <name evidence="7" type="ORF">AMK59_4661</name>
</gene>
<evidence type="ECO:0000256" key="1">
    <source>
        <dbReference type="ARBA" id="ARBA00022723"/>
    </source>
</evidence>
<feature type="region of interest" description="Disordered" evidence="5">
    <location>
        <begin position="934"/>
        <end position="1021"/>
    </location>
</feature>
<dbReference type="OrthoDB" id="4737882at2759"/>
<dbReference type="GO" id="GO:0010468">
    <property type="term" value="P:regulation of gene expression"/>
    <property type="evidence" value="ECO:0007669"/>
    <property type="project" value="TreeGrafter"/>
</dbReference>
<feature type="compositionally biased region" description="Basic residues" evidence="5">
    <location>
        <begin position="935"/>
        <end position="945"/>
    </location>
</feature>
<feature type="compositionally biased region" description="Basic residues" evidence="5">
    <location>
        <begin position="994"/>
        <end position="1003"/>
    </location>
</feature>
<feature type="region of interest" description="Disordered" evidence="5">
    <location>
        <begin position="478"/>
        <end position="497"/>
    </location>
</feature>
<dbReference type="InterPro" id="IPR048385">
    <property type="entry name" value="Med15_central"/>
</dbReference>
<feature type="compositionally biased region" description="Basic and acidic residues" evidence="5">
    <location>
        <begin position="1004"/>
        <end position="1014"/>
    </location>
</feature>
<dbReference type="PROSITE" id="PS00028">
    <property type="entry name" value="ZINC_FINGER_C2H2_1"/>
    <property type="match status" value="2"/>
</dbReference>
<feature type="compositionally biased region" description="Basic residues" evidence="5">
    <location>
        <begin position="777"/>
        <end position="791"/>
    </location>
</feature>
<keyword evidence="8" id="KW-1185">Reference proteome</keyword>
<dbReference type="GO" id="GO:0008270">
    <property type="term" value="F:zinc ion binding"/>
    <property type="evidence" value="ECO:0007669"/>
    <property type="project" value="UniProtKB-KW"/>
</dbReference>
<evidence type="ECO:0000313" key="7">
    <source>
        <dbReference type="EMBL" id="KRT83090.1"/>
    </source>
</evidence>
<proteinExistence type="predicted"/>
<dbReference type="PANTHER" id="PTHR24403">
    <property type="entry name" value="ZINC FINGER PROTEIN"/>
    <property type="match status" value="1"/>
</dbReference>
<dbReference type="GO" id="GO:0005634">
    <property type="term" value="C:nucleus"/>
    <property type="evidence" value="ECO:0007669"/>
    <property type="project" value="TreeGrafter"/>
</dbReference>
<feature type="compositionally biased region" description="Polar residues" evidence="5">
    <location>
        <begin position="377"/>
        <end position="387"/>
    </location>
</feature>
<sequence>MADVNEKYKKKLEDLQEHVPFIEGMINHLKASKDNSREAQLTKMESLLSMITSTNNKWKYDILMKCEEVIVKIKERMKTKLPRDIKERKSTQITGNREETSESSKKSDDVANKVLEKHESQKKSYEDSRKKPSPILNKEALERDLVQSDSSEMEDVDDMDFDSYPRRYNHYYRNYRNNRRYRPFSVTEASHQNIVLPFLLKSMKNSLMPSNDYNYDHGTYEEPGCSNYLETDRQSPILGSFKSSYYSRGSKFNKCNPRFKRGFYKGNRYFRGASKFGSQRYDSGFGSWKEFGYESEKDDNIKRGNLEERSLSPNLLIANKSDELIDFKHDEASKIDGNEKLKQNDPKAFINTNISDLEAKKNVLSQSENKKVCQHINESASNENNVTEIKREDTQPLKVNDLQIKSEVQKLKPSNSKVTDVNDSSSKTNKDDKDNSLEQEKNNYSKLDRMYSNLTGKGTVVSALEALYAQGVPKKSFKIPKKNIPQPAKSEDSKLAKIENQKEDLTVEIDKEKLETQKFKKIASAESALKDKDKKMQNRSKKDIKKKPSSVESSDDENDDVPGGKIKKTRKSTNNTSSETEVVSKTQSKDSKIVEKRKTKEVASKPKKIALEAIEVKEDLVEGKNKRRHSIYSENQENVKKLKTDDENEQKIVSIKDGLEMMPKVETEATPQNLRTGVLNPDDIKDERSSQERSDGVAKDAKCNLPILDIKKETKEEKEESPSDPKPKELDLAKELFKNTSVSNVSSTNLLEFFLNNFKQIKKIFESSDSSEDESKSKRKKRKKKKSHKKREVSFSSTPISSSNSEDDHSKSKKKAKNSDPKFKEEDKTADLPAKDESTIISSDKDQNKIESKQRRNELDILHEDIKEMWMSGDVINATGRRSCTVNKDQTTIAHDKIQIEQEMIRNASKLKVKVTREDFTKYLEKLAKIETAKTKNKSPLRKSRRSPDKTELDTSINPKTVPEKTITDSGNIDDEKINNVNVVKETKQVQKSPRGRRKKFTRNKSDPDQKYIENRPNSKSSRLVENLTNENDKIPCITSLDHHDKNYYVMDEKTSCRLCTFKGKSIYLHYKMKHKGSEVLISRLNPQIADLLVTNSKKYSYEYLDVQDGPNVKHTFICSFCSNNLISYHTSHFYDHLTSHTGEFRYFCDVCGYKWYNMSNMNLHNCTKHKKSANIIVKEGPPNSDVIFGYICLECHYVQISKQNVVEHIGKYHENNAVFLKINLNLNYSQTHKNVEQANEIDLAGVAVKVEETEVQHVPKLKEEHEVVVQSDAKLTEVTEIPNVIEDNQQNEPPQPVILNHMLKPTILSSNLSAFICDSDVNEHLQEERLEKMQLILDNVNVQHIRTSIADKLQTKLVTNEGEATPKECAKKAPMLSVLNSNSLKPITRENQNNEVIPKIPAETSLASDKSKPSRLFVSEIQVTEEQMEVDESCKSTPRSKENSEKVGAISSIINRLQNNLQPPSLIYYKDISKPPEVEPSTSKSANENLTTLKTYRPAKKNVLKLPATESDPKTIDQPPPLSHYKNLVDTSQKSKVLLQVGVIKFLQNTSGHISWACFVSQCVYCSDKKKQFAAHCKITHATVSYKSWKCKFCSRLFDICSMYDVFMHTFDTHIACIRKLLNIESRSSISNEDNGSASQNSSFVLENNTRNPTYSFVITEVKSLATERAIAQGPSESITNLANEPTSIEIPTIDLSDESTSEPSTSSDAGVQTRSRTHKNTNFGNKPYIRPVALSKLLDQSNVGNAESNQTSVTGARHECCKVRKKVGYVAECQLSECLVAHFYKCPVYNCIFSCYDALPFINHIDQHDDCCVYCLYCSKIVRLVLYYKHLTEMHFASRYGCSHCLYRASCSTYVKAHIDMSHRGVENPGVVITPPQAMPSFTNGSYFVPPLPSVLKPYKCPQPGCKVATIFSKEIEKHYAEAHPAPHNVKMCADCKSVFRNSIVGHYEAAHGMRHFHCIYCENGSYSFDKMVKHLVEEHSNLPFKIVSRQIKRTERAPLNSASEYEHATYIHESASPYSSDDSIKMRYFKYTPTGQIGQFKKPEKPNRRDRTKAVIMAGLRETKNIAPKKPKLLKTIEGITIDPQVEILDGTIYPWCQSCGLFMARKLCKHLLEKKTRPSLISGRVLTKYNTDLDVPTTYLGKKFVVEAVISPEFVILNTNRYRCGACLCDEHLPTKEMLADHLETAHSTEIRYTCHHCNVMLNFKNKPIDIPLIMKHVSLHERTIYGCQYCYFLDSESRNVEVHTLSIHHNQRVHYMTSDRVISKVQSTINGNVSEKESGSGQ</sequence>
<feature type="region of interest" description="Disordered" evidence="5">
    <location>
        <begin position="765"/>
        <end position="853"/>
    </location>
</feature>
<feature type="compositionally biased region" description="Polar residues" evidence="5">
    <location>
        <begin position="412"/>
        <end position="421"/>
    </location>
</feature>
<feature type="compositionally biased region" description="Basic and acidic residues" evidence="5">
    <location>
        <begin position="428"/>
        <end position="444"/>
    </location>
</feature>
<feature type="compositionally biased region" description="Low complexity" evidence="5">
    <location>
        <begin position="794"/>
        <end position="804"/>
    </location>
</feature>
<feature type="compositionally biased region" description="Basic and acidic residues" evidence="5">
    <location>
        <begin position="82"/>
        <end position="130"/>
    </location>
</feature>
<feature type="compositionally biased region" description="Acidic residues" evidence="5">
    <location>
        <begin position="151"/>
        <end position="160"/>
    </location>
</feature>
<feature type="region of interest" description="Disordered" evidence="5">
    <location>
        <begin position="623"/>
        <end position="730"/>
    </location>
</feature>
<dbReference type="SMART" id="SM00355">
    <property type="entry name" value="ZnF_C2H2"/>
    <property type="match status" value="13"/>
</dbReference>
<dbReference type="PANTHER" id="PTHR24403:SF67">
    <property type="entry name" value="FI01116P-RELATED"/>
    <property type="match status" value="1"/>
</dbReference>
<feature type="compositionally biased region" description="Polar residues" evidence="5">
    <location>
        <begin position="572"/>
        <end position="586"/>
    </location>
</feature>
<dbReference type="Proteomes" id="UP000051574">
    <property type="component" value="Unassembled WGS sequence"/>
</dbReference>
<accession>A0A0T6B6V7</accession>
<feature type="compositionally biased region" description="Basic and acidic residues" evidence="5">
    <location>
        <begin position="709"/>
        <end position="730"/>
    </location>
</feature>
<feature type="region of interest" description="Disordered" evidence="5">
    <location>
        <begin position="1694"/>
        <end position="1724"/>
    </location>
</feature>
<feature type="domain" description="C2H2-type" evidence="6">
    <location>
        <begin position="1149"/>
        <end position="1170"/>
    </location>
</feature>
<feature type="compositionally biased region" description="Basic and acidic residues" evidence="5">
    <location>
        <begin position="587"/>
        <end position="604"/>
    </location>
</feature>
<keyword evidence="1" id="KW-0479">Metal-binding</keyword>
<feature type="compositionally biased region" description="Basic and acidic residues" evidence="5">
    <location>
        <begin position="817"/>
        <end position="853"/>
    </location>
</feature>
<evidence type="ECO:0000256" key="2">
    <source>
        <dbReference type="ARBA" id="ARBA00022737"/>
    </source>
</evidence>
<evidence type="ECO:0000259" key="6">
    <source>
        <dbReference type="PROSITE" id="PS00028"/>
    </source>
</evidence>
<protein>
    <recommendedName>
        <fullName evidence="6">C2H2-type domain-containing protein</fullName>
    </recommendedName>
</protein>
<feature type="compositionally biased region" description="Polar residues" evidence="5">
    <location>
        <begin position="1711"/>
        <end position="1724"/>
    </location>
</feature>
<feature type="compositionally biased region" description="Basic residues" evidence="5">
    <location>
        <begin position="537"/>
        <end position="548"/>
    </location>
</feature>
<dbReference type="EMBL" id="LJIG01009433">
    <property type="protein sequence ID" value="KRT83090.1"/>
    <property type="molecule type" value="Genomic_DNA"/>
</dbReference>
<feature type="region of interest" description="Disordered" evidence="5">
    <location>
        <begin position="377"/>
        <end position="444"/>
    </location>
</feature>
<feature type="compositionally biased region" description="Basic and acidic residues" evidence="5">
    <location>
        <begin position="657"/>
        <end position="667"/>
    </location>
</feature>
<dbReference type="Pfam" id="PF21538">
    <property type="entry name" value="Med15_M"/>
    <property type="match status" value="1"/>
</dbReference>
<feature type="domain" description="C2H2-type" evidence="6">
    <location>
        <begin position="2168"/>
        <end position="2191"/>
    </location>
</feature>
<evidence type="ECO:0000256" key="5">
    <source>
        <dbReference type="SAM" id="MobiDB-lite"/>
    </source>
</evidence>
<comment type="caution">
    <text evidence="7">The sequence shown here is derived from an EMBL/GenBank/DDBJ whole genome shotgun (WGS) entry which is preliminary data.</text>
</comment>
<name>A0A0T6B6V7_9SCAR</name>
<evidence type="ECO:0000256" key="4">
    <source>
        <dbReference type="ARBA" id="ARBA00022833"/>
    </source>
</evidence>